<keyword evidence="3" id="KW-0732">Signal</keyword>
<evidence type="ECO:0000313" key="5">
    <source>
        <dbReference type="Proteomes" id="UP000271241"/>
    </source>
</evidence>
<feature type="transmembrane region" description="Helical" evidence="2">
    <location>
        <begin position="272"/>
        <end position="293"/>
    </location>
</feature>
<name>A0A4P9XY15_9FUNG</name>
<feature type="region of interest" description="Disordered" evidence="1">
    <location>
        <begin position="321"/>
        <end position="363"/>
    </location>
</feature>
<dbReference type="Proteomes" id="UP000271241">
    <property type="component" value="Unassembled WGS sequence"/>
</dbReference>
<organism evidence="4 5">
    <name type="scientific">Thamnocephalis sphaerospora</name>
    <dbReference type="NCBI Taxonomy" id="78915"/>
    <lineage>
        <taxon>Eukaryota</taxon>
        <taxon>Fungi</taxon>
        <taxon>Fungi incertae sedis</taxon>
        <taxon>Zoopagomycota</taxon>
        <taxon>Zoopagomycotina</taxon>
        <taxon>Zoopagomycetes</taxon>
        <taxon>Zoopagales</taxon>
        <taxon>Sigmoideomycetaceae</taxon>
        <taxon>Thamnocephalis</taxon>
    </lineage>
</organism>
<proteinExistence type="predicted"/>
<dbReference type="AlphaFoldDB" id="A0A4P9XY15"/>
<feature type="signal peptide" evidence="3">
    <location>
        <begin position="1"/>
        <end position="25"/>
    </location>
</feature>
<sequence>MRWYRILNALALSAVVISAATAVLATPITDESSTSLSVSPTTVTPYGDQEFSVTVERIDDLRDDYGGLIAKRVMDVKLNFAVDDDKVLVNGVPVDFGISTVDVQSAVMLGYSGIVAGLTAEEVSPAFDQGLVRVKVKARADKLLLDASELADQDVDESTKSDALAAASDNGLLEVRRIVVAARIIEINGLEVVQSDVVEQVIDILPTGGVHRGQPKAVPMIAGLPGIMYSDAFDAEELAEDAQKMPCHRGAHHHIAQQAAKAWNNLSPSARLGITIFGITFLVLTLFVALPFAMYAQWRARRDPAYRALMGEDTEEGMDFYADEKKTGGLTDPQLLHTESADPPAYEESKLLPRSSTDEERAA</sequence>
<evidence type="ECO:0000313" key="4">
    <source>
        <dbReference type="EMBL" id="RKP10982.1"/>
    </source>
</evidence>
<evidence type="ECO:0000256" key="1">
    <source>
        <dbReference type="SAM" id="MobiDB-lite"/>
    </source>
</evidence>
<keyword evidence="2" id="KW-0472">Membrane</keyword>
<feature type="chain" id="PRO_5020812302" description="DUF4349 domain-containing protein" evidence="3">
    <location>
        <begin position="26"/>
        <end position="363"/>
    </location>
</feature>
<protein>
    <recommendedName>
        <fullName evidence="6">DUF4349 domain-containing protein</fullName>
    </recommendedName>
</protein>
<evidence type="ECO:0000256" key="2">
    <source>
        <dbReference type="SAM" id="Phobius"/>
    </source>
</evidence>
<accession>A0A4P9XY15</accession>
<feature type="compositionally biased region" description="Basic and acidic residues" evidence="1">
    <location>
        <begin position="347"/>
        <end position="363"/>
    </location>
</feature>
<keyword evidence="5" id="KW-1185">Reference proteome</keyword>
<evidence type="ECO:0008006" key="6">
    <source>
        <dbReference type="Google" id="ProtNLM"/>
    </source>
</evidence>
<gene>
    <name evidence="4" type="ORF">THASP1DRAFT_21374</name>
</gene>
<reference evidence="5" key="1">
    <citation type="journal article" date="2018" name="Nat. Microbiol.">
        <title>Leveraging single-cell genomics to expand the fungal tree of life.</title>
        <authorList>
            <person name="Ahrendt S.R."/>
            <person name="Quandt C.A."/>
            <person name="Ciobanu D."/>
            <person name="Clum A."/>
            <person name="Salamov A."/>
            <person name="Andreopoulos B."/>
            <person name="Cheng J.F."/>
            <person name="Woyke T."/>
            <person name="Pelin A."/>
            <person name="Henrissat B."/>
            <person name="Reynolds N.K."/>
            <person name="Benny G.L."/>
            <person name="Smith M.E."/>
            <person name="James T.Y."/>
            <person name="Grigoriev I.V."/>
        </authorList>
    </citation>
    <scope>NUCLEOTIDE SEQUENCE [LARGE SCALE GENOMIC DNA]</scope>
    <source>
        <strain evidence="5">RSA 1356</strain>
    </source>
</reference>
<evidence type="ECO:0000256" key="3">
    <source>
        <dbReference type="SAM" id="SignalP"/>
    </source>
</evidence>
<dbReference type="OrthoDB" id="5561232at2759"/>
<keyword evidence="2" id="KW-0812">Transmembrane</keyword>
<keyword evidence="2" id="KW-1133">Transmembrane helix</keyword>
<dbReference type="EMBL" id="KZ992430">
    <property type="protein sequence ID" value="RKP10982.1"/>
    <property type="molecule type" value="Genomic_DNA"/>
</dbReference>